<organism evidence="2 3">
    <name type="scientific">Ciona savignyi</name>
    <name type="common">Pacific transparent sea squirt</name>
    <dbReference type="NCBI Taxonomy" id="51511"/>
    <lineage>
        <taxon>Eukaryota</taxon>
        <taxon>Metazoa</taxon>
        <taxon>Chordata</taxon>
        <taxon>Tunicata</taxon>
        <taxon>Ascidiacea</taxon>
        <taxon>Phlebobranchia</taxon>
        <taxon>Cionidae</taxon>
        <taxon>Ciona</taxon>
    </lineage>
</organism>
<dbReference type="HOGENOM" id="CLU_3191027_0_0_1"/>
<dbReference type="Proteomes" id="UP000007875">
    <property type="component" value="Unassembled WGS sequence"/>
</dbReference>
<keyword evidence="1" id="KW-0472">Membrane</keyword>
<keyword evidence="1" id="KW-1133">Transmembrane helix</keyword>
<feature type="transmembrane region" description="Helical" evidence="1">
    <location>
        <begin position="16"/>
        <end position="37"/>
    </location>
</feature>
<reference evidence="3" key="1">
    <citation type="submission" date="2003-08" db="EMBL/GenBank/DDBJ databases">
        <authorList>
            <person name="Birren B."/>
            <person name="Nusbaum C."/>
            <person name="Abebe A."/>
            <person name="Abouelleil A."/>
            <person name="Adekoya E."/>
            <person name="Ait-zahra M."/>
            <person name="Allen N."/>
            <person name="Allen T."/>
            <person name="An P."/>
            <person name="Anderson M."/>
            <person name="Anderson S."/>
            <person name="Arachchi H."/>
            <person name="Armbruster J."/>
            <person name="Bachantsang P."/>
            <person name="Baldwin J."/>
            <person name="Barry A."/>
            <person name="Bayul T."/>
            <person name="Blitshsteyn B."/>
            <person name="Bloom T."/>
            <person name="Blye J."/>
            <person name="Boguslavskiy L."/>
            <person name="Borowsky M."/>
            <person name="Boukhgalter B."/>
            <person name="Brunache A."/>
            <person name="Butler J."/>
            <person name="Calixte N."/>
            <person name="Calvo S."/>
            <person name="Camarata J."/>
            <person name="Campo K."/>
            <person name="Chang J."/>
            <person name="Cheshatsang Y."/>
            <person name="Citroen M."/>
            <person name="Collymore A."/>
            <person name="Considine T."/>
            <person name="Cook A."/>
            <person name="Cooke P."/>
            <person name="Corum B."/>
            <person name="Cuomo C."/>
            <person name="David R."/>
            <person name="Dawoe T."/>
            <person name="Degray S."/>
            <person name="Dodge S."/>
            <person name="Dooley K."/>
            <person name="Dorje P."/>
            <person name="Dorjee K."/>
            <person name="Dorris L."/>
            <person name="Duffey N."/>
            <person name="Dupes A."/>
            <person name="Elkins T."/>
            <person name="Engels R."/>
            <person name="Erickson J."/>
            <person name="Farina A."/>
            <person name="Faro S."/>
            <person name="Ferreira P."/>
            <person name="Fischer H."/>
            <person name="Fitzgerald M."/>
            <person name="Foley K."/>
            <person name="Gage D."/>
            <person name="Galagan J."/>
            <person name="Gearin G."/>
            <person name="Gnerre S."/>
            <person name="Gnirke A."/>
            <person name="Goyette A."/>
            <person name="Graham J."/>
            <person name="Grandbois E."/>
            <person name="Gyaltsen K."/>
            <person name="Hafez N."/>
            <person name="Hagopian D."/>
            <person name="Hagos B."/>
            <person name="Hall J."/>
            <person name="Hatcher B."/>
            <person name="Heller A."/>
            <person name="Higgins H."/>
            <person name="Honan T."/>
            <person name="Horn A."/>
            <person name="Houde N."/>
            <person name="Hughes L."/>
            <person name="Hulme W."/>
            <person name="Husby E."/>
            <person name="Iliev I."/>
            <person name="Jaffe D."/>
            <person name="Jones C."/>
            <person name="Kamal M."/>
            <person name="Kamat A."/>
            <person name="Kamvysselis M."/>
            <person name="Karlsson E."/>
            <person name="Kells C."/>
            <person name="Kieu A."/>
            <person name="Kisner P."/>
            <person name="Kodira C."/>
            <person name="Kulbokas E."/>
            <person name="Labutti K."/>
            <person name="Lama D."/>
            <person name="Landers T."/>
            <person name="Leger J."/>
            <person name="Levine S."/>
            <person name="Lewis D."/>
            <person name="Lewis T."/>
            <person name="Lindblad-toh K."/>
            <person name="Liu X."/>
            <person name="Lokyitsang T."/>
            <person name="Lokyitsang Y."/>
            <person name="Lucien O."/>
            <person name="Lui A."/>
            <person name="Ma L.J."/>
            <person name="Mabbitt R."/>
            <person name="Macdonald J."/>
            <person name="Maclean C."/>
            <person name="Major J."/>
            <person name="Manning J."/>
            <person name="Marabella R."/>
            <person name="Maru K."/>
            <person name="Matthews C."/>
            <person name="Mauceli E."/>
            <person name="Mccarthy M."/>
            <person name="Mcdonough S."/>
            <person name="Mcghee T."/>
            <person name="Meldrim J."/>
            <person name="Meneus L."/>
            <person name="Mesirov J."/>
            <person name="Mihalev A."/>
            <person name="Mihova T."/>
            <person name="Mikkelsen T."/>
            <person name="Mlenga V."/>
            <person name="Moru K."/>
            <person name="Mozes J."/>
            <person name="Mulrain L."/>
            <person name="Munson G."/>
            <person name="Naylor J."/>
            <person name="Newes C."/>
            <person name="Nguyen C."/>
            <person name="Nguyen N."/>
            <person name="Nguyen T."/>
            <person name="Nicol R."/>
            <person name="Nielsen C."/>
            <person name="Nizzari M."/>
            <person name="Norbu C."/>
            <person name="Norbu N."/>
            <person name="O'donnell P."/>
            <person name="Okoawo O."/>
            <person name="O'leary S."/>
            <person name="Omotosho B."/>
            <person name="O'neill K."/>
            <person name="Osman S."/>
            <person name="Parker S."/>
            <person name="Perrin D."/>
            <person name="Phunkhang P."/>
            <person name="Piqani B."/>
            <person name="Purcell S."/>
            <person name="Rachupka T."/>
            <person name="Ramasamy U."/>
            <person name="Rameau R."/>
            <person name="Ray V."/>
            <person name="Raymond C."/>
            <person name="Retta R."/>
            <person name="Richardson S."/>
            <person name="Rise C."/>
            <person name="Rodriguez J."/>
            <person name="Rogers J."/>
            <person name="Rogov P."/>
            <person name="Rutman M."/>
            <person name="Schupbach R."/>
            <person name="Seaman C."/>
            <person name="Settipalli S."/>
            <person name="Sharpe T."/>
            <person name="Sheridan J."/>
            <person name="Sherpa N."/>
            <person name="Shi J."/>
            <person name="Smirnov S."/>
            <person name="Smith C."/>
            <person name="Sougnez C."/>
            <person name="Spencer B."/>
            <person name="Stalker J."/>
            <person name="Stange-thomann N."/>
            <person name="Stavropoulos S."/>
            <person name="Stetson K."/>
            <person name="Stone C."/>
            <person name="Stone S."/>
            <person name="Stubbs M."/>
            <person name="Talamas J."/>
            <person name="Tchuinga P."/>
            <person name="Tenzing P."/>
            <person name="Tesfaye S."/>
            <person name="Theodore J."/>
            <person name="Thoulutsang Y."/>
            <person name="Topham K."/>
            <person name="Towey S."/>
            <person name="Tsamla T."/>
            <person name="Tsomo N."/>
            <person name="Vallee D."/>
            <person name="Vassiliev H."/>
            <person name="Venkataraman V."/>
            <person name="Vinson J."/>
            <person name="Vo A."/>
            <person name="Wade C."/>
            <person name="Wang S."/>
            <person name="Wangchuk T."/>
            <person name="Wangdi T."/>
            <person name="Whittaker C."/>
            <person name="Wilkinson J."/>
            <person name="Wu Y."/>
            <person name="Wyman D."/>
            <person name="Yadav S."/>
            <person name="Yang S."/>
            <person name="Yang X."/>
            <person name="Yeager S."/>
            <person name="Yee E."/>
            <person name="Young G."/>
            <person name="Zainoun J."/>
            <person name="Zembeck L."/>
            <person name="Zimmer A."/>
            <person name="Zody M."/>
            <person name="Lander E."/>
        </authorList>
    </citation>
    <scope>NUCLEOTIDE SEQUENCE [LARGE SCALE GENOMIC DNA]</scope>
</reference>
<proteinExistence type="predicted"/>
<dbReference type="InParanoid" id="H2YLV2"/>
<evidence type="ECO:0000256" key="1">
    <source>
        <dbReference type="SAM" id="Phobius"/>
    </source>
</evidence>
<keyword evidence="1" id="KW-0812">Transmembrane</keyword>
<protein>
    <submittedName>
        <fullName evidence="2">Uncharacterized protein</fullName>
    </submittedName>
</protein>
<reference evidence="2" key="2">
    <citation type="submission" date="2025-08" db="UniProtKB">
        <authorList>
            <consortium name="Ensembl"/>
        </authorList>
    </citation>
    <scope>IDENTIFICATION</scope>
</reference>
<accession>H2YLV2</accession>
<keyword evidence="3" id="KW-1185">Reference proteome</keyword>
<dbReference type="AlphaFoldDB" id="H2YLV2"/>
<evidence type="ECO:0000313" key="2">
    <source>
        <dbReference type="Ensembl" id="ENSCSAVP00000006304.1"/>
    </source>
</evidence>
<sequence length="46" mass="5082">MMSCVKLSQLTGRSQVQRSCLMVSVHVGLGSFALVHLKKPQKPSRK</sequence>
<evidence type="ECO:0000313" key="3">
    <source>
        <dbReference type="Proteomes" id="UP000007875"/>
    </source>
</evidence>
<name>H2YLV2_CIOSA</name>
<dbReference type="Ensembl" id="ENSCSAVT00000006383.1">
    <property type="protein sequence ID" value="ENSCSAVP00000006304.1"/>
    <property type="gene ID" value="ENSCSAVG00000003772.1"/>
</dbReference>
<reference evidence="2" key="3">
    <citation type="submission" date="2025-09" db="UniProtKB">
        <authorList>
            <consortium name="Ensembl"/>
        </authorList>
    </citation>
    <scope>IDENTIFICATION</scope>
</reference>